<feature type="transmembrane region" description="Helical" evidence="1">
    <location>
        <begin position="162"/>
        <end position="181"/>
    </location>
</feature>
<reference evidence="2" key="1">
    <citation type="submission" date="2017-09" db="EMBL/GenBank/DDBJ databases">
        <authorList>
            <person name="Campbell M.A."/>
            <person name="Lukasik P."/>
            <person name="Simon C."/>
            <person name="McCutcheon J.P."/>
        </authorList>
    </citation>
    <scope>NUCLEOTIDE SEQUENCE [LARGE SCALE GENOMIC DNA]</scope>
    <source>
        <strain evidence="2">MAGNEO</strain>
    </source>
</reference>
<name>A0ABX4MFW1_9HYPH</name>
<keyword evidence="1" id="KW-0812">Transmembrane</keyword>
<evidence type="ECO:0000313" key="2">
    <source>
        <dbReference type="EMBL" id="PIM95556.1"/>
    </source>
</evidence>
<comment type="caution">
    <text evidence="2">The sequence shown here is derived from an EMBL/GenBank/DDBJ whole genome shotgun (WGS) entry which is preliminary data.</text>
</comment>
<protein>
    <submittedName>
        <fullName evidence="2">Cobalamin biosynthesis protein</fullName>
    </submittedName>
</protein>
<feature type="transmembrane region" description="Helical" evidence="1">
    <location>
        <begin position="121"/>
        <end position="141"/>
    </location>
</feature>
<keyword evidence="1" id="KW-0472">Membrane</keyword>
<accession>A0ABX4MFW1</accession>
<proteinExistence type="predicted"/>
<sequence length="284" mass="33163">MFDLLEKIKLVITKLKGKSIPLAICVIGWYFGFYLHNQLNHWQYGQTLELTLVSVLLTYKSIFHRITNVLTWLNSTDIKLCKYKLSLVIRKMIKTIDEHDIYNYILLSLIKGFSDEMLLPLFYYLVTNLSGLILYKTLYLSDSILNGIKTSNKFLILNTYKINGVIPMALCIVLTSISNLITTTKANNIKISNLYNPPKWSIHFIILRILSWFNIKRVIKTQYNKLSIIDKCYNNNNWSQNIGNIVRAKMILSLFAIILTVIVIIIKEVWFERFESNYRSVTNI</sequence>
<evidence type="ECO:0000256" key="1">
    <source>
        <dbReference type="SAM" id="Phobius"/>
    </source>
</evidence>
<dbReference type="Proteomes" id="UP000228684">
    <property type="component" value="Unassembled WGS sequence"/>
</dbReference>
<gene>
    <name evidence="2" type="primary">cobD</name>
    <name evidence="2" type="ORF">magneo_86</name>
</gene>
<keyword evidence="3" id="KW-1185">Reference proteome</keyword>
<evidence type="ECO:0000313" key="3">
    <source>
        <dbReference type="Proteomes" id="UP000228684"/>
    </source>
</evidence>
<feature type="transmembrane region" description="Helical" evidence="1">
    <location>
        <begin position="250"/>
        <end position="270"/>
    </location>
</feature>
<organism evidence="2 3">
    <name type="scientific">Candidatus Hodgkinia cicadicola</name>
    <dbReference type="NCBI Taxonomy" id="573658"/>
    <lineage>
        <taxon>Bacteria</taxon>
        <taxon>Pseudomonadati</taxon>
        <taxon>Pseudomonadota</taxon>
        <taxon>Alphaproteobacteria</taxon>
        <taxon>Hyphomicrobiales</taxon>
        <taxon>Candidatus Hodgkinia</taxon>
    </lineage>
</organism>
<feature type="transmembrane region" description="Helical" evidence="1">
    <location>
        <begin position="20"/>
        <end position="36"/>
    </location>
</feature>
<dbReference type="Pfam" id="PF03186">
    <property type="entry name" value="CobD_Cbib"/>
    <property type="match status" value="1"/>
</dbReference>
<dbReference type="InterPro" id="IPR004485">
    <property type="entry name" value="Cobalamin_biosynth_CobD/CbiB"/>
</dbReference>
<dbReference type="EMBL" id="NXGM01000015">
    <property type="protein sequence ID" value="PIM95556.1"/>
    <property type="molecule type" value="Genomic_DNA"/>
</dbReference>
<keyword evidence="1" id="KW-1133">Transmembrane helix</keyword>